<reference evidence="5" key="1">
    <citation type="submission" date="2021-05" db="EMBL/GenBank/DDBJ databases">
        <authorList>
            <person name="Stam R."/>
        </authorList>
    </citation>
    <scope>NUCLEOTIDE SEQUENCE</scope>
    <source>
        <strain evidence="5">CS162</strain>
    </source>
</reference>
<accession>A0A8J2I2E9</accession>
<dbReference type="GO" id="GO:0016787">
    <property type="term" value="F:hydrolase activity"/>
    <property type="evidence" value="ECO:0007669"/>
    <property type="project" value="UniProtKB-KW"/>
</dbReference>
<comment type="caution">
    <text evidence="5">The sequence shown here is derived from an EMBL/GenBank/DDBJ whole genome shotgun (WGS) entry which is preliminary data.</text>
</comment>
<dbReference type="Pfam" id="PF17829">
    <property type="entry name" value="GH115_C"/>
    <property type="match status" value="1"/>
</dbReference>
<dbReference type="Proteomes" id="UP000676310">
    <property type="component" value="Unassembled WGS sequence"/>
</dbReference>
<name>A0A8J2I2E9_9PLEO</name>
<dbReference type="Pfam" id="PF10503">
    <property type="entry name" value="Esterase_PHB"/>
    <property type="match status" value="1"/>
</dbReference>
<dbReference type="InterPro" id="IPR042301">
    <property type="entry name" value="GH115_sf"/>
</dbReference>
<evidence type="ECO:0000256" key="2">
    <source>
        <dbReference type="ARBA" id="ARBA00022801"/>
    </source>
</evidence>
<dbReference type="InterPro" id="IPR041437">
    <property type="entry name" value="GH115_C"/>
</dbReference>
<dbReference type="Gene3D" id="3.30.379.10">
    <property type="entry name" value="Chitobiase/beta-hexosaminidase domain 2-like"/>
    <property type="match status" value="1"/>
</dbReference>
<protein>
    <recommendedName>
        <fullName evidence="4">Gylcosyl hydrolase 115 C-terminal domain-containing protein</fullName>
    </recommendedName>
</protein>
<dbReference type="Gene3D" id="3.20.20.520">
    <property type="entry name" value="Glycosyl hydrolase family 115"/>
    <property type="match status" value="1"/>
</dbReference>
<dbReference type="GO" id="GO:0005576">
    <property type="term" value="C:extracellular region"/>
    <property type="evidence" value="ECO:0007669"/>
    <property type="project" value="InterPro"/>
</dbReference>
<dbReference type="RefSeq" id="XP_043169216.1">
    <property type="nucleotide sequence ID" value="XM_043313281.1"/>
</dbReference>
<proteinExistence type="predicted"/>
<dbReference type="InterPro" id="IPR029058">
    <property type="entry name" value="AB_hydrolase_fold"/>
</dbReference>
<sequence>MMFASISILLCAAVASAQLTSKLTEITDFGPNPRNISMFIYVPANLPPNPPILVSPHWCHGTAQQVFDYRPWASLGDEYGFISIYPNTSTLNTDQCWDVSSQQSLTHNGGGDALGIVSMVRWTLDKYHADKDRVFVTGTSSGAMMTNVLIGSYPDVFAAGSAWAGVPFGCFAGDGFDVWSDACATGRIIKTGPQWAALVRNAYPSYRGFRPKFQTLHGTADTTLYPQNLREQIKQWTSVFDVSQKPTEITEDIPFKGWTRFRYGDKFEAYEAGSVTHDIPTDADTVMDFFDLKCSGPSCFSRPRSGNMHALLEESFVGFEPGDQTLDIAGATVIADADDFVGIHIALKSLVEDFEQITGTRPAFNNVTANSTISTSATGIIVGSVESRLIRQLSAEKGLSISDVEGRWEVFKTAVIANPIAGVERALVIVGSDKRGTIFGVHTLAEQSGQSPYHWWADVPTKKHAAIFALPKATVHGPPSVKYRGLFINDEAPALVTWWAAQHNSSYYPLDTEFYAHVFDLLLRLKANYLWPAMWGSTTPAPGHIFFTDDPGNQQLADDYGIVVSTSHHEPMQRATNEWNATETGPWDWRLNKDNVTRFMQEGIRRMGNNESYVTLGMRGPSDSAIVGDDALEILREVFEVERQIFKDVLGDKKVNQAWTIYKEVATYYAAGLSPPDDVTIIMPDDNHGQILRLPTGNETTREGGAGVYFHFEYFGRPRSYKWSNTNSLPKVLKELLQAYWRDANQVWVINVGDIKPLEQPFGFAMDLAWDVSKFDFDMIPAYLRLYAEREFGIEHADDVAALLMEFNYLIGMRRFEMVQPDTYSVLNYHEAERILARWNTLADQTKTLYDRIQEDYKAAFYELVFYPLVSGATYYSVNVGTGFNYRYAMERRNSANALAHQVLADFEHDYDLVEGFDTLLDGKWQHIMSQAKLETFDIGKPKNWMNPSRDILSNLSFVQLRQNMQFSVGNLGIYAEGSNSPLDQGRWAESIDPSMPFTKSPPKLPEMSPYGPSMRTIDLFMRGDYRVPLDWQLGDIPVNWLSITPSSGRLNQTVDEQRLNITIDWTQVPEGYNDTVEVSVTSTPSFYPYFDILRIPVQNRKVPTDFQGFPETAGYISIESPHYQRSSLGNSTTDDTVAFAHVPYLGTRTESGSIAIRPFHAARASLADSTAAFVEYDIYLFNHTSSLNATIYINAGLDTDPNLLMEFSLSLDSTPQNFTRVLGDPKDAGDVPPEWTNNVMNQVWTKKLSLGEALEGKHTLRWQVNSPEVYLEKLVLDTRGGVKDSYLGPPETMMVGSE</sequence>
<dbReference type="InterPro" id="IPR029018">
    <property type="entry name" value="Hex-like_dom2"/>
</dbReference>
<dbReference type="Gene3D" id="1.20.58.2150">
    <property type="match status" value="1"/>
</dbReference>
<dbReference type="PANTHER" id="PTHR37842">
    <property type="match status" value="1"/>
</dbReference>
<dbReference type="SUPFAM" id="SSF53474">
    <property type="entry name" value="alpha/beta-Hydrolases"/>
    <property type="match status" value="2"/>
</dbReference>
<feature type="signal peptide" evidence="3">
    <location>
        <begin position="1"/>
        <end position="17"/>
    </location>
</feature>
<organism evidence="5 6">
    <name type="scientific">Alternaria atra</name>
    <dbReference type="NCBI Taxonomy" id="119953"/>
    <lineage>
        <taxon>Eukaryota</taxon>
        <taxon>Fungi</taxon>
        <taxon>Dikarya</taxon>
        <taxon>Ascomycota</taxon>
        <taxon>Pezizomycotina</taxon>
        <taxon>Dothideomycetes</taxon>
        <taxon>Pleosporomycetidae</taxon>
        <taxon>Pleosporales</taxon>
        <taxon>Pleosporineae</taxon>
        <taxon>Pleosporaceae</taxon>
        <taxon>Alternaria</taxon>
        <taxon>Alternaria sect. Ulocladioides</taxon>
    </lineage>
</organism>
<evidence type="ECO:0000313" key="6">
    <source>
        <dbReference type="Proteomes" id="UP000676310"/>
    </source>
</evidence>
<dbReference type="PANTHER" id="PTHR37842:SF2">
    <property type="entry name" value="GYLCOSYL HYDROLASE 115 C-TERMINAL DOMAIN-CONTAINING PROTEIN"/>
    <property type="match status" value="1"/>
</dbReference>
<dbReference type="Pfam" id="PF15979">
    <property type="entry name" value="Glyco_hydro_115"/>
    <property type="match status" value="1"/>
</dbReference>
<dbReference type="InterPro" id="IPR031924">
    <property type="entry name" value="GH115"/>
</dbReference>
<keyword evidence="1 3" id="KW-0732">Signal</keyword>
<keyword evidence="2" id="KW-0378">Hydrolase</keyword>
<dbReference type="InterPro" id="IPR010126">
    <property type="entry name" value="Esterase_phb"/>
</dbReference>
<dbReference type="NCBIfam" id="TIGR01840">
    <property type="entry name" value="esterase_phb"/>
    <property type="match status" value="1"/>
</dbReference>
<evidence type="ECO:0000259" key="4">
    <source>
        <dbReference type="Pfam" id="PF17829"/>
    </source>
</evidence>
<gene>
    <name evidence="5" type="ORF">ALTATR162_LOCUS5662</name>
</gene>
<dbReference type="GeneID" id="67017465"/>
<dbReference type="EMBL" id="CAJRGZ010000019">
    <property type="protein sequence ID" value="CAG5159730.1"/>
    <property type="molecule type" value="Genomic_DNA"/>
</dbReference>
<keyword evidence="6" id="KW-1185">Reference proteome</keyword>
<dbReference type="Gene3D" id="3.40.50.1820">
    <property type="entry name" value="alpha/beta hydrolase"/>
    <property type="match status" value="1"/>
</dbReference>
<dbReference type="Gene3D" id="2.60.120.1620">
    <property type="match status" value="1"/>
</dbReference>
<evidence type="ECO:0000256" key="3">
    <source>
        <dbReference type="SAM" id="SignalP"/>
    </source>
</evidence>
<feature type="domain" description="Gylcosyl hydrolase 115 C-terminal" evidence="4">
    <location>
        <begin position="1109"/>
        <end position="1292"/>
    </location>
</feature>
<feature type="chain" id="PRO_5035191141" description="Gylcosyl hydrolase 115 C-terminal domain-containing protein" evidence="3">
    <location>
        <begin position="18"/>
        <end position="1299"/>
    </location>
</feature>
<evidence type="ECO:0000313" key="5">
    <source>
        <dbReference type="EMBL" id="CAG5159730.1"/>
    </source>
</evidence>
<evidence type="ECO:0000256" key="1">
    <source>
        <dbReference type="ARBA" id="ARBA00022729"/>
    </source>
</evidence>
<dbReference type="OrthoDB" id="4849794at2759"/>